<comment type="caution">
    <text evidence="1">The sequence shown here is derived from an EMBL/GenBank/DDBJ whole genome shotgun (WGS) entry which is preliminary data.</text>
</comment>
<proteinExistence type="predicted"/>
<dbReference type="EMBL" id="SKFH01000002">
    <property type="protein sequence ID" value="TCZ74401.1"/>
    <property type="molecule type" value="Genomic_DNA"/>
</dbReference>
<dbReference type="SUPFAM" id="SSF117396">
    <property type="entry name" value="TM1631-like"/>
    <property type="match status" value="1"/>
</dbReference>
<dbReference type="InterPro" id="IPR036520">
    <property type="entry name" value="UPF0759_sf"/>
</dbReference>
<accession>A0A4R4E8G9</accession>
<dbReference type="Proteomes" id="UP000295164">
    <property type="component" value="Unassembled WGS sequence"/>
</dbReference>
<dbReference type="InterPro" id="IPR002763">
    <property type="entry name" value="DUF72"/>
</dbReference>
<dbReference type="PANTHER" id="PTHR30348:SF4">
    <property type="entry name" value="DUF72 DOMAIN-CONTAINING PROTEIN"/>
    <property type="match status" value="1"/>
</dbReference>
<sequence length="259" mass="29526">MPAKEGQMNPIDPFGGQGALQWYIGCSGFHYDSWKEVFYPKGLAKSRWLEYYSQHFNTIEINNTFYRPPGLRTLEGWYARTPPGFQITLKVWQQITHVQRFADTADLLHAFYTAAADGLQEKLGCLLFQLPPSLAYDPELLNAMLAQLSTEFNNVIEFRHPSWWKPSVYDRLYREGVTFCGVSYPGLSPDLISNAPLIYYRFHGVPKLYFSGYDDAYIARIVELIKTDPLARKAYLYFNNTAEAAALANARTTMTLAAG</sequence>
<dbReference type="AlphaFoldDB" id="A0A4R4E8G9"/>
<dbReference type="Gene3D" id="3.20.20.410">
    <property type="entry name" value="Protein of unknown function UPF0759"/>
    <property type="match status" value="1"/>
</dbReference>
<protein>
    <submittedName>
        <fullName evidence="1">DUF72 domain-containing protein</fullName>
    </submittedName>
</protein>
<evidence type="ECO:0000313" key="1">
    <source>
        <dbReference type="EMBL" id="TCZ74401.1"/>
    </source>
</evidence>
<reference evidence="1 2" key="1">
    <citation type="submission" date="2019-03" db="EMBL/GenBank/DDBJ databases">
        <authorList>
            <person name="Kim M.K.M."/>
        </authorList>
    </citation>
    <scope>NUCLEOTIDE SEQUENCE [LARGE SCALE GENOMIC DNA]</scope>
    <source>
        <strain evidence="1 2">17J68-15</strain>
    </source>
</reference>
<evidence type="ECO:0000313" key="2">
    <source>
        <dbReference type="Proteomes" id="UP000295164"/>
    </source>
</evidence>
<organism evidence="1 2">
    <name type="scientific">Flaviaesturariibacter aridisoli</name>
    <dbReference type="NCBI Taxonomy" id="2545761"/>
    <lineage>
        <taxon>Bacteria</taxon>
        <taxon>Pseudomonadati</taxon>
        <taxon>Bacteroidota</taxon>
        <taxon>Chitinophagia</taxon>
        <taxon>Chitinophagales</taxon>
        <taxon>Chitinophagaceae</taxon>
        <taxon>Flaviaestuariibacter</taxon>
    </lineage>
</organism>
<keyword evidence="2" id="KW-1185">Reference proteome</keyword>
<dbReference type="OrthoDB" id="9780310at2"/>
<dbReference type="PANTHER" id="PTHR30348">
    <property type="entry name" value="UNCHARACTERIZED PROTEIN YECE"/>
    <property type="match status" value="1"/>
</dbReference>
<dbReference type="Pfam" id="PF01904">
    <property type="entry name" value="DUF72"/>
    <property type="match status" value="1"/>
</dbReference>
<gene>
    <name evidence="1" type="ORF">E0486_01895</name>
</gene>
<name>A0A4R4E8G9_9BACT</name>